<comment type="function">
    <text evidence="8">Part of the phosphoribosylformylglycinamidine synthase complex involved in the purines biosynthetic pathway. Catalyzes the ATP-dependent conversion of formylglycinamide ribonucleotide (FGAR) and glutamine to yield formylglycinamidine ribonucleotide (FGAM) and glutamate. The FGAM synthase complex is composed of three subunits. PurQ produces an ammonia molecule by converting glutamine to glutamate. PurL transfers the ammonia molecule to FGAR to form FGAM in an ATP-dependent manner. PurS interacts with PurQ and PurL and is thought to assist in the transfer of the ammonia molecule from PurQ to PurL.</text>
</comment>
<evidence type="ECO:0000256" key="6">
    <source>
        <dbReference type="ARBA" id="ARBA00022840"/>
    </source>
</evidence>
<feature type="domain" description="PurM-like N-terminal" evidence="9">
    <location>
        <begin position="689"/>
        <end position="820"/>
    </location>
</feature>
<dbReference type="GO" id="GO:0005524">
    <property type="term" value="F:ATP binding"/>
    <property type="evidence" value="ECO:0007669"/>
    <property type="project" value="UniProtKB-UniRule"/>
</dbReference>
<feature type="domain" description="Phosphoribosylformylglycinamidine synthase linker" evidence="11">
    <location>
        <begin position="192"/>
        <end position="250"/>
    </location>
</feature>
<feature type="binding site" evidence="8">
    <location>
        <position position="472"/>
    </location>
    <ligand>
        <name>substrate</name>
    </ligand>
</feature>
<feature type="binding site" evidence="8">
    <location>
        <position position="500"/>
    </location>
    <ligand>
        <name>Mg(2+)</name>
        <dbReference type="ChEBI" id="CHEBI:18420"/>
        <label>2</label>
    </ligand>
</feature>
<evidence type="ECO:0000313" key="12">
    <source>
        <dbReference type="EMBL" id="PIZ37345.1"/>
    </source>
</evidence>
<dbReference type="PANTHER" id="PTHR43555">
    <property type="entry name" value="PHOSPHORIBOSYLFORMYLGLYCINAMIDINE SYNTHASE SUBUNIT PURL"/>
    <property type="match status" value="1"/>
</dbReference>
<comment type="subcellular location">
    <subcellularLocation>
        <location evidence="8">Cytoplasm</location>
    </subcellularLocation>
</comment>
<dbReference type="Gene3D" id="3.30.1330.10">
    <property type="entry name" value="PurM-like, N-terminal domain"/>
    <property type="match status" value="2"/>
</dbReference>
<evidence type="ECO:0000256" key="3">
    <source>
        <dbReference type="ARBA" id="ARBA00022723"/>
    </source>
</evidence>
<dbReference type="CDD" id="cd02203">
    <property type="entry name" value="PurL_repeat1"/>
    <property type="match status" value="1"/>
</dbReference>
<evidence type="ECO:0000259" key="11">
    <source>
        <dbReference type="Pfam" id="PF18072"/>
    </source>
</evidence>
<reference evidence="13" key="1">
    <citation type="submission" date="2017-09" db="EMBL/GenBank/DDBJ databases">
        <title>Depth-based differentiation of microbial function through sediment-hosted aquifers and enrichment of novel symbionts in the deep terrestrial subsurface.</title>
        <authorList>
            <person name="Probst A.J."/>
            <person name="Ladd B."/>
            <person name="Jarett J.K."/>
            <person name="Geller-Mcgrath D.E."/>
            <person name="Sieber C.M.K."/>
            <person name="Emerson J.B."/>
            <person name="Anantharaman K."/>
            <person name="Thomas B.C."/>
            <person name="Malmstrom R."/>
            <person name="Stieglmeier M."/>
            <person name="Klingl A."/>
            <person name="Woyke T."/>
            <person name="Ryan C.M."/>
            <person name="Banfield J.F."/>
        </authorList>
    </citation>
    <scope>NUCLEOTIDE SEQUENCE [LARGE SCALE GENOMIC DNA]</scope>
</reference>
<evidence type="ECO:0000256" key="4">
    <source>
        <dbReference type="ARBA" id="ARBA00022741"/>
    </source>
</evidence>
<feature type="domain" description="PurM-like C-terminal" evidence="10">
    <location>
        <begin position="834"/>
        <end position="978"/>
    </location>
</feature>
<feature type="binding site" evidence="8">
    <location>
        <position position="311"/>
    </location>
    <ligand>
        <name>ATP</name>
        <dbReference type="ChEBI" id="CHEBI:30616"/>
    </ligand>
</feature>
<dbReference type="RefSeq" id="WP_286679192.1">
    <property type="nucleotide sequence ID" value="NZ_MNXI01000134.1"/>
</dbReference>
<dbReference type="SUPFAM" id="SSF56042">
    <property type="entry name" value="PurM C-terminal domain-like"/>
    <property type="match status" value="2"/>
</dbReference>
<dbReference type="SUPFAM" id="SSF55326">
    <property type="entry name" value="PurM N-terminal domain-like"/>
    <property type="match status" value="2"/>
</dbReference>
<dbReference type="Pfam" id="PF00586">
    <property type="entry name" value="AIRS"/>
    <property type="match status" value="2"/>
</dbReference>
<protein>
    <recommendedName>
        <fullName evidence="8">Phosphoribosylformylglycinamidine synthase subunit PurL</fullName>
        <shortName evidence="8">FGAM synthase</shortName>
        <ecNumber evidence="8">6.3.5.3</ecNumber>
    </recommendedName>
    <alternativeName>
        <fullName evidence="8">Formylglycinamide ribonucleotide amidotransferase subunit II</fullName>
        <shortName evidence="8">FGAR amidotransferase II</shortName>
        <shortName evidence="8">FGAR-AT II</shortName>
    </alternativeName>
    <alternativeName>
        <fullName evidence="8">Glutamine amidotransferase PurL</fullName>
    </alternativeName>
    <alternativeName>
        <fullName evidence="8">Phosphoribosylformylglycinamidine synthase subunit II</fullName>
    </alternativeName>
</protein>
<feature type="binding site" evidence="8">
    <location>
        <position position="313"/>
    </location>
    <ligand>
        <name>Mg(2+)</name>
        <dbReference type="ChEBI" id="CHEBI:18420"/>
        <label>1</label>
    </ligand>
</feature>
<keyword evidence="5 8" id="KW-0658">Purine biosynthesis</keyword>
<dbReference type="InterPro" id="IPR036921">
    <property type="entry name" value="PurM-like_N_sf"/>
</dbReference>
<dbReference type="InterPro" id="IPR010918">
    <property type="entry name" value="PurM-like_C_dom"/>
</dbReference>
<dbReference type="InterPro" id="IPR036604">
    <property type="entry name" value="PurS-like_sf"/>
</dbReference>
<dbReference type="Proteomes" id="UP000230956">
    <property type="component" value="Unassembled WGS sequence"/>
</dbReference>
<evidence type="ECO:0000256" key="8">
    <source>
        <dbReference type="HAMAP-Rule" id="MF_00420"/>
    </source>
</evidence>
<accession>A0A2M7T712</accession>
<feature type="binding site" evidence="8">
    <location>
        <begin position="543"/>
        <end position="545"/>
    </location>
    <ligand>
        <name>substrate</name>
    </ligand>
</feature>
<comment type="catalytic activity">
    <reaction evidence="8">
        <text>N(2)-formyl-N(1)-(5-phospho-beta-D-ribosyl)glycinamide + L-glutamine + ATP + H2O = 2-formamido-N(1)-(5-O-phospho-beta-D-ribosyl)acetamidine + L-glutamate + ADP + phosphate + H(+)</text>
        <dbReference type="Rhea" id="RHEA:17129"/>
        <dbReference type="ChEBI" id="CHEBI:15377"/>
        <dbReference type="ChEBI" id="CHEBI:15378"/>
        <dbReference type="ChEBI" id="CHEBI:29985"/>
        <dbReference type="ChEBI" id="CHEBI:30616"/>
        <dbReference type="ChEBI" id="CHEBI:43474"/>
        <dbReference type="ChEBI" id="CHEBI:58359"/>
        <dbReference type="ChEBI" id="CHEBI:147286"/>
        <dbReference type="ChEBI" id="CHEBI:147287"/>
        <dbReference type="ChEBI" id="CHEBI:456216"/>
        <dbReference type="EC" id="6.3.5.3"/>
    </reaction>
</comment>
<dbReference type="SUPFAM" id="SSF82697">
    <property type="entry name" value="PurS-like"/>
    <property type="match status" value="2"/>
</dbReference>
<dbReference type="InterPro" id="IPR036676">
    <property type="entry name" value="PurM-like_C_sf"/>
</dbReference>
<dbReference type="EC" id="6.3.5.3" evidence="8"/>
<dbReference type="EMBL" id="PFNG01000174">
    <property type="protein sequence ID" value="PIZ37345.1"/>
    <property type="molecule type" value="Genomic_DNA"/>
</dbReference>
<evidence type="ECO:0000313" key="13">
    <source>
        <dbReference type="Proteomes" id="UP000230956"/>
    </source>
</evidence>
<dbReference type="InterPro" id="IPR010074">
    <property type="entry name" value="PRibForGlyAmidine_synth_PurL"/>
</dbReference>
<gene>
    <name evidence="8 12" type="primary">purL</name>
    <name evidence="12" type="ORF">COY37_07370</name>
</gene>
<keyword evidence="1 8" id="KW-0963">Cytoplasm</keyword>
<dbReference type="HAMAP" id="MF_00420">
    <property type="entry name" value="PurL_2"/>
    <property type="match status" value="1"/>
</dbReference>
<dbReference type="InterPro" id="IPR016188">
    <property type="entry name" value="PurM-like_N"/>
</dbReference>
<comment type="caution">
    <text evidence="12">The sequence shown here is derived from an EMBL/GenBank/DDBJ whole genome shotgun (WGS) entry which is preliminary data.</text>
</comment>
<dbReference type="NCBIfam" id="TIGR01736">
    <property type="entry name" value="FGAM_synth_II"/>
    <property type="match status" value="1"/>
</dbReference>
<keyword evidence="4 8" id="KW-0547">Nucleotide-binding</keyword>
<name>A0A2M7T712_9ACTN</name>
<evidence type="ECO:0000256" key="2">
    <source>
        <dbReference type="ARBA" id="ARBA00022598"/>
    </source>
</evidence>
<evidence type="ECO:0000259" key="10">
    <source>
        <dbReference type="Pfam" id="PF02769"/>
    </source>
</evidence>
<dbReference type="GO" id="GO:0006189">
    <property type="term" value="P:'de novo' IMP biosynthetic process"/>
    <property type="evidence" value="ECO:0007669"/>
    <property type="project" value="UniProtKB-UniRule"/>
</dbReference>
<dbReference type="GO" id="GO:0004642">
    <property type="term" value="F:phosphoribosylformylglycinamidine synthase activity"/>
    <property type="evidence" value="ECO:0007669"/>
    <property type="project" value="UniProtKB-UniRule"/>
</dbReference>
<proteinExistence type="inferred from homology"/>
<comment type="pathway">
    <text evidence="8">Purine metabolism; IMP biosynthesis via de novo pathway; 5-amino-1-(5-phospho-D-ribosyl)imidazole from N(2)-formyl-N(1)-(5-phospho-D-ribosyl)glycinamide: step 1/2.</text>
</comment>
<dbReference type="Gene3D" id="3.90.650.10">
    <property type="entry name" value="PurM-like C-terminal domain"/>
    <property type="match status" value="2"/>
</dbReference>
<comment type="similarity">
    <text evidence="8">Belongs to the FGAMS family.</text>
</comment>
<feature type="binding site" evidence="8">
    <location>
        <position position="792"/>
    </location>
    <ligand>
        <name>ATP</name>
        <dbReference type="ChEBI" id="CHEBI:30616"/>
    </ligand>
</feature>
<dbReference type="PANTHER" id="PTHR43555:SF1">
    <property type="entry name" value="PHOSPHORIBOSYLFORMYLGLYCINAMIDINE SYNTHASE SUBUNIT PURL"/>
    <property type="match status" value="1"/>
</dbReference>
<keyword evidence="6 8" id="KW-0067">ATP-binding</keyword>
<comment type="subunit">
    <text evidence="8">Monomer. Part of the FGAM synthase complex composed of 1 PurL, 1 PurQ and 2 PurS subunits.</text>
</comment>
<feature type="binding site" evidence="8">
    <location>
        <position position="795"/>
    </location>
    <ligand>
        <name>substrate</name>
    </ligand>
</feature>
<evidence type="ECO:0000256" key="1">
    <source>
        <dbReference type="ARBA" id="ARBA00022490"/>
    </source>
</evidence>
<evidence type="ECO:0000256" key="7">
    <source>
        <dbReference type="ARBA" id="ARBA00022842"/>
    </source>
</evidence>
<feature type="active site" evidence="8">
    <location>
        <position position="246"/>
    </location>
</feature>
<organism evidence="12 13">
    <name type="scientific">Candidatus Aquicultor secundus</name>
    <dbReference type="NCBI Taxonomy" id="1973895"/>
    <lineage>
        <taxon>Bacteria</taxon>
        <taxon>Bacillati</taxon>
        <taxon>Actinomycetota</taxon>
        <taxon>Candidatus Aquicultoria</taxon>
        <taxon>Candidatus Aquicultorales</taxon>
        <taxon>Candidatus Aquicultoraceae</taxon>
        <taxon>Candidatus Aquicultor</taxon>
    </lineage>
</organism>
<keyword evidence="3 8" id="KW-0479">Metal-binding</keyword>
<dbReference type="Gene3D" id="3.30.1280.10">
    <property type="entry name" value="Phosphoribosylformylglycinamidine synthase subunit PurS"/>
    <property type="match status" value="2"/>
</dbReference>
<feature type="binding site" evidence="8">
    <location>
        <position position="748"/>
    </location>
    <ligand>
        <name>ATP</name>
        <dbReference type="ChEBI" id="CHEBI:30616"/>
    </ligand>
</feature>
<dbReference type="CDD" id="cd02204">
    <property type="entry name" value="PurL_repeat2"/>
    <property type="match status" value="1"/>
</dbReference>
<keyword evidence="7 8" id="KW-0460">Magnesium</keyword>
<feature type="binding site" evidence="8">
    <location>
        <position position="336"/>
    </location>
    <ligand>
        <name>substrate</name>
    </ligand>
</feature>
<sequence length="1003" mass="109001">MWRIEVALRAGITDAHGNAVRKQIIEDLLIDVESVQSLNIYTIDANFTQKQVISIAKDLLTDPITQVVKINESFKRPFSVAIEVGYKPGVTDNVAATAIEGIEDLLGIKFPEDGSVHTSKLYLITGSVTRDDAEKICVGLLANPLIEHYQIWQTGDDIQATVKKVTALSRSTKFDPKVAEVDLDVSDEELLEISRKGVLSLNLAEMRIIRDYFKDERVKAEREKVGLSTRPTDIELEMLAQTWSEHCKHKIFNATIEYTEGEKTEKIESLFKTYIRKATEEIAKKKDWLVSVFVDNAGVVDFDGEHNMVFKVETHNHPSALDPYGGAVTGIVGVNRDPMGTGIGAELIFNTDVFCFGPPDFPYEQLPASVLHPKRIFKGVRKGVEDGGNKIGIPTVNGAILFDEAYVYNPLVYCGTGGLMKKEINGKPSHVKTVNPGDLIVMVGGRIGKDGIHGATFSSVALDEGTSSAAVQIGAPIVQRKMQDALREAREMDLYRAITDNGAGGLSSSVGEMSEFCGGCEVDLEKAPTKYAGLQPWELWVSESQERMTVAVPPEKIDAFMDLCRRRDVEATVIGTFANTGKVHVKYDKKTVLYLDMDFVHEGLPGLELTATWRPTLEQEPEYAADGHTEDLTNDLTNDITKELNDALMNILGSFNVCSKEWVIRQYDHEVQGGSVVKPLVGMANDGPSDASVIRPLVSSKRGIVVSNGINPKYGEIDTYRMAASAIDEAVRNIVAVGGDPERVAILDNFCWGNPILSEANPDGDHKLAQLVRATKGCYDTAVGLGTPFISGKDSFHNEYRLENRTIAIPPTLLISAMGVIGDVEKAVTMDAKKAGDIVYVLGETHDELGGSHFYMLSGVKGNRVPKVDTNEALALYKSLHTAIEKGLVASCHDCSEGGIAVAAAESAFAGGLGMMIDISKTPASEATEGVRVLFSESNSRFIVTVSPENAQAFEAAMAGRTFAAVGEVTQEGRFTATGHGGTALIDASIDELKEAFKAPLRW</sequence>
<feature type="active site" description="Proton acceptor" evidence="8">
    <location>
        <position position="315"/>
    </location>
</feature>
<dbReference type="InterPro" id="IPR041609">
    <property type="entry name" value="PurL_linker"/>
</dbReference>
<dbReference type="Pfam" id="PF02769">
    <property type="entry name" value="AIRS_C"/>
    <property type="match status" value="2"/>
</dbReference>
<feature type="domain" description="PurM-like C-terminal" evidence="10">
    <location>
        <begin position="436"/>
        <end position="587"/>
    </location>
</feature>
<evidence type="ECO:0000256" key="5">
    <source>
        <dbReference type="ARBA" id="ARBA00022755"/>
    </source>
</evidence>
<dbReference type="GO" id="GO:0000287">
    <property type="term" value="F:magnesium ion binding"/>
    <property type="evidence" value="ECO:0007669"/>
    <property type="project" value="UniProtKB-UniRule"/>
</dbReference>
<comment type="caution">
    <text evidence="8">Lacks conserved residue(s) required for the propagation of feature annotation.</text>
</comment>
<evidence type="ECO:0000259" key="9">
    <source>
        <dbReference type="Pfam" id="PF00586"/>
    </source>
</evidence>
<feature type="domain" description="PurM-like N-terminal" evidence="9">
    <location>
        <begin position="295"/>
        <end position="419"/>
    </location>
</feature>
<dbReference type="UniPathway" id="UPA00074">
    <property type="reaction ID" value="UER00128"/>
</dbReference>
<dbReference type="AlphaFoldDB" id="A0A2M7T712"/>
<dbReference type="Pfam" id="PF18072">
    <property type="entry name" value="FGAR-AT_linker"/>
    <property type="match status" value="1"/>
</dbReference>
<feature type="binding site" evidence="8">
    <location>
        <position position="337"/>
    </location>
    <ligand>
        <name>Mg(2+)</name>
        <dbReference type="ChEBI" id="CHEBI:18420"/>
        <label>2</label>
    </ligand>
</feature>
<keyword evidence="2 8" id="KW-0436">Ligase</keyword>
<dbReference type="GO" id="GO:0005737">
    <property type="term" value="C:cytoplasm"/>
    <property type="evidence" value="ECO:0007669"/>
    <property type="project" value="UniProtKB-SubCell"/>
</dbReference>